<name>A0A2T6C1J4_9FLAO</name>
<keyword evidence="2" id="KW-1185">Reference proteome</keyword>
<sequence length="73" mass="8139">MKKRTFKNLSLGKKTISNLENNVFGGAPTTDQSQYCPEPIPLPWTITVPHSLDEKVCITRSCDSDCYSRCNGC</sequence>
<comment type="caution">
    <text evidence="1">The sequence shown here is derived from an EMBL/GenBank/DDBJ whole genome shotgun (WGS) entry which is preliminary data.</text>
</comment>
<gene>
    <name evidence="1" type="ORF">C8N46_103292</name>
</gene>
<evidence type="ECO:0000313" key="2">
    <source>
        <dbReference type="Proteomes" id="UP000244090"/>
    </source>
</evidence>
<reference evidence="1 2" key="1">
    <citation type="submission" date="2018-04" db="EMBL/GenBank/DDBJ databases">
        <title>Genomic Encyclopedia of Archaeal and Bacterial Type Strains, Phase II (KMG-II): from individual species to whole genera.</title>
        <authorList>
            <person name="Goeker M."/>
        </authorList>
    </citation>
    <scope>NUCLEOTIDE SEQUENCE [LARGE SCALE GENOMIC DNA]</scope>
    <source>
        <strain evidence="1 2">DSM 25731</strain>
    </source>
</reference>
<proteinExistence type="predicted"/>
<dbReference type="RefSeq" id="WP_108114403.1">
    <property type="nucleotide sequence ID" value="NZ_QBKT01000003.1"/>
</dbReference>
<dbReference type="EMBL" id="QBKT01000003">
    <property type="protein sequence ID" value="PTX62193.1"/>
    <property type="molecule type" value="Genomic_DNA"/>
</dbReference>
<evidence type="ECO:0000313" key="1">
    <source>
        <dbReference type="EMBL" id="PTX62193.1"/>
    </source>
</evidence>
<organism evidence="1 2">
    <name type="scientific">Kordia periserrulae</name>
    <dbReference type="NCBI Taxonomy" id="701523"/>
    <lineage>
        <taxon>Bacteria</taxon>
        <taxon>Pseudomonadati</taxon>
        <taxon>Bacteroidota</taxon>
        <taxon>Flavobacteriia</taxon>
        <taxon>Flavobacteriales</taxon>
        <taxon>Flavobacteriaceae</taxon>
        <taxon>Kordia</taxon>
    </lineage>
</organism>
<dbReference type="Proteomes" id="UP000244090">
    <property type="component" value="Unassembled WGS sequence"/>
</dbReference>
<dbReference type="AlphaFoldDB" id="A0A2T6C1J4"/>
<dbReference type="OrthoDB" id="9911230at2"/>
<accession>A0A2T6C1J4</accession>
<protein>
    <submittedName>
        <fullName evidence="1">Uncharacterized protein</fullName>
    </submittedName>
</protein>